<dbReference type="SUPFAM" id="SSF55550">
    <property type="entry name" value="SH2 domain"/>
    <property type="match status" value="1"/>
</dbReference>
<dbReference type="GO" id="GO:0016020">
    <property type="term" value="C:membrane"/>
    <property type="evidence" value="ECO:0007669"/>
    <property type="project" value="UniProtKB-SubCell"/>
</dbReference>
<evidence type="ECO:0000256" key="2">
    <source>
        <dbReference type="ARBA" id="ARBA00022737"/>
    </source>
</evidence>
<keyword evidence="6" id="KW-0325">Glycoprotein</keyword>
<dbReference type="PANTHER" id="PTHR46330:SF6">
    <property type="entry name" value="HEMATOPOIETIC DEATH RECEPTOR-RELATED"/>
    <property type="match status" value="1"/>
</dbReference>
<dbReference type="Gene3D" id="2.60.40.10">
    <property type="entry name" value="Immunoglobulins"/>
    <property type="match status" value="2"/>
</dbReference>
<feature type="repeat" description="TNFR-Cys" evidence="8">
    <location>
        <begin position="382"/>
        <end position="426"/>
    </location>
</feature>
<evidence type="ECO:0000313" key="15">
    <source>
        <dbReference type="Proteomes" id="UP000007799"/>
    </source>
</evidence>
<dbReference type="SMART" id="SM00208">
    <property type="entry name" value="TNFR"/>
    <property type="match status" value="11"/>
</dbReference>
<evidence type="ECO:0000256" key="10">
    <source>
        <dbReference type="SAM" id="Phobius"/>
    </source>
</evidence>
<dbReference type="InParanoid" id="F2UHM1"/>
<evidence type="ECO:0000256" key="7">
    <source>
        <dbReference type="PROSITE-ProRule" id="PRU00191"/>
    </source>
</evidence>
<dbReference type="OMA" id="CSISCEY"/>
<dbReference type="PROSITE" id="PS00652">
    <property type="entry name" value="TNFR_NGFR_1"/>
    <property type="match status" value="1"/>
</dbReference>
<dbReference type="Pfam" id="PF00017">
    <property type="entry name" value="SH2"/>
    <property type="match status" value="1"/>
</dbReference>
<keyword evidence="3 10" id="KW-0472">Membrane</keyword>
<dbReference type="PROSITE" id="PS50050">
    <property type="entry name" value="TNFR_NGFR_2"/>
    <property type="match status" value="2"/>
</dbReference>
<dbReference type="GeneID" id="16072093"/>
<keyword evidence="7" id="KW-0727">SH2 domain</keyword>
<evidence type="ECO:0000256" key="1">
    <source>
        <dbReference type="ARBA" id="ARBA00004370"/>
    </source>
</evidence>
<dbReference type="STRING" id="946362.F2UHM1"/>
<dbReference type="Pfam" id="PF00020">
    <property type="entry name" value="TNFR_c6"/>
    <property type="match status" value="2"/>
</dbReference>
<gene>
    <name evidence="14" type="ORF">PTSG_07734</name>
</gene>
<dbReference type="Pfam" id="PF16403">
    <property type="entry name" value="Bact_surface_Ig-like"/>
    <property type="match status" value="2"/>
</dbReference>
<dbReference type="CDD" id="cd00185">
    <property type="entry name" value="TNFRSF"/>
    <property type="match status" value="1"/>
</dbReference>
<keyword evidence="4 8" id="KW-1015">Disulfide bond</keyword>
<dbReference type="PROSITE" id="PS50001">
    <property type="entry name" value="SH2"/>
    <property type="match status" value="1"/>
</dbReference>
<dbReference type="SMART" id="SM01411">
    <property type="entry name" value="Ephrin_rec_like"/>
    <property type="match status" value="9"/>
</dbReference>
<feature type="region of interest" description="Disordered" evidence="9">
    <location>
        <begin position="1465"/>
        <end position="1515"/>
    </location>
</feature>
<evidence type="ECO:0000259" key="13">
    <source>
        <dbReference type="PROSITE" id="PS50050"/>
    </source>
</evidence>
<accession>F2UHM1</accession>
<evidence type="ECO:0000256" key="3">
    <source>
        <dbReference type="ARBA" id="ARBA00023136"/>
    </source>
</evidence>
<dbReference type="Gene3D" id="2.10.50.10">
    <property type="entry name" value="Tumor Necrosis Factor Receptor, subunit A, domain 2"/>
    <property type="match status" value="8"/>
</dbReference>
<dbReference type="SUPFAM" id="SSF57184">
    <property type="entry name" value="Growth factor receptor domain"/>
    <property type="match status" value="2"/>
</dbReference>
<evidence type="ECO:0000256" key="6">
    <source>
        <dbReference type="ARBA" id="ARBA00023180"/>
    </source>
</evidence>
<dbReference type="CDD" id="cd00064">
    <property type="entry name" value="FU"/>
    <property type="match status" value="1"/>
</dbReference>
<protein>
    <submittedName>
        <fullName evidence="14">Uncharacterized protein</fullName>
    </submittedName>
</protein>
<dbReference type="RefSeq" id="XP_004991534.1">
    <property type="nucleotide sequence ID" value="XM_004991477.1"/>
</dbReference>
<feature type="transmembrane region" description="Helical" evidence="10">
    <location>
        <begin position="1347"/>
        <end position="1368"/>
    </location>
</feature>
<feature type="domain" description="SH2" evidence="12">
    <location>
        <begin position="1643"/>
        <end position="1731"/>
    </location>
</feature>
<evidence type="ECO:0000256" key="9">
    <source>
        <dbReference type="SAM" id="MobiDB-lite"/>
    </source>
</evidence>
<keyword evidence="10" id="KW-0812">Transmembrane</keyword>
<feature type="compositionally biased region" description="Basic and acidic residues" evidence="9">
    <location>
        <begin position="1485"/>
        <end position="1494"/>
    </location>
</feature>
<dbReference type="InterPro" id="IPR009030">
    <property type="entry name" value="Growth_fac_rcpt_cys_sf"/>
</dbReference>
<feature type="domain" description="TNFR-Cys" evidence="13">
    <location>
        <begin position="382"/>
        <end position="426"/>
    </location>
</feature>
<dbReference type="InterPro" id="IPR001368">
    <property type="entry name" value="TNFR/NGFR_Cys_rich_reg"/>
</dbReference>
<dbReference type="Gene3D" id="3.30.505.10">
    <property type="entry name" value="SH2 domain"/>
    <property type="match status" value="1"/>
</dbReference>
<dbReference type="InterPro" id="IPR006212">
    <property type="entry name" value="Furin_repeat"/>
</dbReference>
<name>F2UHM1_SALR5</name>
<feature type="disulfide bond" evidence="8">
    <location>
        <begin position="576"/>
        <end position="589"/>
    </location>
</feature>
<comment type="subcellular location">
    <subcellularLocation>
        <location evidence="1">Membrane</location>
    </subcellularLocation>
</comment>
<feature type="domain" description="TNFR-Cys" evidence="13">
    <location>
        <begin position="559"/>
        <end position="597"/>
    </location>
</feature>
<dbReference type="eggNOG" id="ENOG502QU4M">
    <property type="taxonomic scope" value="Eukaryota"/>
</dbReference>
<sequence length="1742" mass="183777">MLAMAFSACGSGSRPSARLAVVLLGLLALAINVQPAAGQVYIPQVNNDLGQTSRVSVHSNFWQSFKVHRDGRVGRVLLRLGALYYGFTATVKFREGEGGTVLDTAEVYLAGLNNNDPVPRTSFYMATKPQVYAGRTYSVSIDCSGYGCGAVYSTSNPYTEGMIRERSGQRYDDIDFRVDFVYDFCSDPLYTPTGGSCTYLTVCPAGQYAATLATTTTDRVCGPCEDGTFTDAPNQAECSTPTPCTASQFQTAEPTIISDRQCQEASTCDPDTEYKTANHTATEDTACTALTVCGSSRYETVAATPTSDRVCIDKTTCDPQFAYETHPGTATTDRECSPLTICAIGEYQSVSPTATTDRNCSTCLPETYKTVTGPASCAPCLQCETDEYASVECTPSTARVCADCFGECSDGFHVNGECTSSGTRICEPCLTADDCDTGYFLSGDCEPPSLQGPVCKKCHESCASCTDDAATSCLTCIPGYAYHNDTMRCVSDCGPSLFEGDGICRACSGACGDDCVGAGDDDCRTCNNPAHGVTNLPTQDQTWLFVTDKATAAGRCVSNCPDDHFLDETAGMCRPCKVCKPGTFISASCTAFEDAECSPCTLDVTFSDMNNTRSCIAVSPCGIGEETAAAPTTSSDRACAPCEAETYQDMPEQEECKPVSVCAQGEEFVSQAATTSTDVQCSPITACKAAEYQQQAPTYTSDRVCGRISVCDPGTYELKPPTAVSDRVCVPCPADTYQDGPGATSCKPVRRCTASQFQLRNYTATADRVCSAISTCGAGEWEFSVPTATSDRVCTDAVQYCAVYPPNTDQECVRCNPGYHLTAADTCTACSPGFTCDGLITTPCPRGHYQDKSAQTTCKPCPPGSITSGAGQPVCAACVGATYQPLPGKSSCNPMLTGHYGVRNETFASLFTAFDVGYIAQEPCAAGSECVDGVDLLCVPGTYSTGGAAACSPCGPTGFSPVSGSTSCFNISEGWYGDGPSANVFSMIQPCHTGHYCRGGVEHPCPRGTYQPLTTQGACTPCGANAFNPNTGSASVAACRAIDGGFYGTGEDDAHPGQMPCPPGHQCVGGVRYACAAGTYQPLAAKTSCLQCDASCQLGEVVDTARVCDAVSGVAACIDVSPPTITLRGSPSVRVRVGQTFDDPGATCFDTRDGTLASNRTTPLLAAVGTYTLTYMCVDAAGLEAETTRSVTVYDDVPPVVVLRGGATIKIIQFDDYVEPGANVTDNADPNVKLESSGDVDASTPGTYTITFRAADTYGNEASPVVRTVIVLDIDTETTAQLAANDAYSTTLKSTGDRLLAERAARRAYLQNNGGQDLDVVVQAAESHYTSQQSSSSDSTSAASTTIIAIGAAAGVVVIALIVVIFVIRSNSKHARVTNMSMPYANPAFDAAGGYDNRTMMVNTAEFMKQQRGARAMPPPPDYQPSSSVYYSSVNEPDNTYDYANPALSRAAASAGDTAVYGFADDTTGNTSTKASKGLPSNDASRADEGERYEAPVASFKRKQSALPPSVDADPNLQVYGGSEALPDMAVYGEANTDSHDDDGDDDYAAVTDPDVTAKDTGVDHAYDTIEQEGQAQSVATMLASTDATDTVPAAAVDMEDYTDTVTKEGDYDVALISQQEYGRTQPLTKEVHEQVTKTMSTWFQPRLSRDEARALLSSRPIGTFVVRKSSRAGSYAISVKAKENKIWNGLIDPCEEGYTFNNRSRVFSTVADVIVYCHDEAKAKKMGLPLGLVLPEGDYDC</sequence>
<keyword evidence="2" id="KW-0677">Repeat</keyword>
<feature type="chain" id="PRO_5003290681" evidence="11">
    <location>
        <begin position="39"/>
        <end position="1742"/>
    </location>
</feature>
<dbReference type="InterPro" id="IPR052491">
    <property type="entry name" value="TNFRSF10"/>
</dbReference>
<dbReference type="SUPFAM" id="SSF57586">
    <property type="entry name" value="TNF receptor-like"/>
    <property type="match status" value="2"/>
</dbReference>
<dbReference type="InterPro" id="IPR036860">
    <property type="entry name" value="SH2_dom_sf"/>
</dbReference>
<keyword evidence="15" id="KW-1185">Reference proteome</keyword>
<comment type="caution">
    <text evidence="8">Lacks conserved residue(s) required for the propagation of feature annotation.</text>
</comment>
<dbReference type="InterPro" id="IPR013783">
    <property type="entry name" value="Ig-like_fold"/>
</dbReference>
<evidence type="ECO:0000313" key="14">
    <source>
        <dbReference type="EMBL" id="EGD76620.1"/>
    </source>
</evidence>
<dbReference type="CDD" id="cd00173">
    <property type="entry name" value="SH2"/>
    <property type="match status" value="1"/>
</dbReference>
<feature type="disulfide bond" evidence="8">
    <location>
        <begin position="579"/>
        <end position="597"/>
    </location>
</feature>
<dbReference type="PANTHER" id="PTHR46330">
    <property type="entry name" value="TUMOR NECROSIS FACTOR RECEPTOR SUPERFAMILY MEMBER 10B"/>
    <property type="match status" value="1"/>
</dbReference>
<evidence type="ECO:0000259" key="12">
    <source>
        <dbReference type="PROSITE" id="PS50001"/>
    </source>
</evidence>
<evidence type="ECO:0000256" key="5">
    <source>
        <dbReference type="ARBA" id="ARBA00023170"/>
    </source>
</evidence>
<organism evidence="15">
    <name type="scientific">Salpingoeca rosetta (strain ATCC 50818 / BSB-021)</name>
    <dbReference type="NCBI Taxonomy" id="946362"/>
    <lineage>
        <taxon>Eukaryota</taxon>
        <taxon>Choanoflagellata</taxon>
        <taxon>Craspedida</taxon>
        <taxon>Salpingoecidae</taxon>
        <taxon>Salpingoeca</taxon>
    </lineage>
</organism>
<keyword evidence="11" id="KW-0732">Signal</keyword>
<dbReference type="InterPro" id="IPR011641">
    <property type="entry name" value="Tyr-kin_ephrin_A/B_rcpt-like"/>
</dbReference>
<dbReference type="KEGG" id="sre:PTSG_07734"/>
<dbReference type="SMART" id="SM00252">
    <property type="entry name" value="SH2"/>
    <property type="match status" value="1"/>
</dbReference>
<feature type="repeat" description="TNFR-Cys" evidence="8">
    <location>
        <begin position="559"/>
        <end position="597"/>
    </location>
</feature>
<evidence type="ECO:0000256" key="8">
    <source>
        <dbReference type="PROSITE-ProRule" id="PRU00206"/>
    </source>
</evidence>
<dbReference type="EMBL" id="GL832974">
    <property type="protein sequence ID" value="EGD76620.1"/>
    <property type="molecule type" value="Genomic_DNA"/>
</dbReference>
<dbReference type="InterPro" id="IPR032179">
    <property type="entry name" value="Cry22Aa_Ig-like"/>
</dbReference>
<dbReference type="InterPro" id="IPR000980">
    <property type="entry name" value="SH2"/>
</dbReference>
<evidence type="ECO:0000256" key="4">
    <source>
        <dbReference type="ARBA" id="ARBA00023157"/>
    </source>
</evidence>
<feature type="signal peptide" evidence="11">
    <location>
        <begin position="1"/>
        <end position="38"/>
    </location>
</feature>
<dbReference type="OrthoDB" id="9889060at2759"/>
<dbReference type="Pfam" id="PF07699">
    <property type="entry name" value="Ephrin_rec_like"/>
    <property type="match status" value="2"/>
</dbReference>
<reference evidence="14" key="1">
    <citation type="submission" date="2009-08" db="EMBL/GenBank/DDBJ databases">
        <title>Annotation of Salpingoeca rosetta.</title>
        <authorList>
            <consortium name="The Broad Institute Genome Sequencing Platform"/>
            <person name="Russ C."/>
            <person name="Cuomo C."/>
            <person name="Burger G."/>
            <person name="Gray M.W."/>
            <person name="Holland P.W.H."/>
            <person name="King N."/>
            <person name="Lang F.B.F."/>
            <person name="Roger A.J."/>
            <person name="Ruiz-Trillo I."/>
            <person name="Young S.K."/>
            <person name="Zeng Q."/>
            <person name="Gargeya S."/>
            <person name="Alvarado L."/>
            <person name="Berlin A."/>
            <person name="Chapman S.B."/>
            <person name="Chen Z."/>
            <person name="Freedman E."/>
            <person name="Gellesch M."/>
            <person name="Goldberg J."/>
            <person name="Griggs A."/>
            <person name="Gujja S."/>
            <person name="Heilman E."/>
            <person name="Heiman D."/>
            <person name="Howarth C."/>
            <person name="Mehta T."/>
            <person name="Neiman D."/>
            <person name="Pearson M."/>
            <person name="Roberts A."/>
            <person name="Saif S."/>
            <person name="Shea T."/>
            <person name="Shenoy N."/>
            <person name="Sisk P."/>
            <person name="Stolte C."/>
            <person name="Sykes S."/>
            <person name="White J."/>
            <person name="Yandava C."/>
            <person name="Haas B."/>
            <person name="Nusbaum C."/>
            <person name="Birren B."/>
        </authorList>
    </citation>
    <scope>NUCLEOTIDE SEQUENCE [LARGE SCALE GENOMIC DNA]</scope>
    <source>
        <strain evidence="14">ATCC 50818</strain>
    </source>
</reference>
<proteinExistence type="predicted"/>
<keyword evidence="10" id="KW-1133">Transmembrane helix</keyword>
<dbReference type="Proteomes" id="UP000007799">
    <property type="component" value="Unassembled WGS sequence"/>
</dbReference>
<evidence type="ECO:0000256" key="11">
    <source>
        <dbReference type="SAM" id="SignalP"/>
    </source>
</evidence>
<feature type="disulfide bond" evidence="8">
    <location>
        <begin position="408"/>
        <end position="426"/>
    </location>
</feature>
<keyword evidence="5" id="KW-0675">Receptor</keyword>
<dbReference type="SMART" id="SM00261">
    <property type="entry name" value="FU"/>
    <property type="match status" value="3"/>
</dbReference>